<proteinExistence type="predicted"/>
<dbReference type="AlphaFoldDB" id="A0A402CSV3"/>
<gene>
    <name evidence="2" type="ORF">CCAX7_30200</name>
</gene>
<dbReference type="PANTHER" id="PTHR30093">
    <property type="entry name" value="GENERAL SECRETION PATHWAY PROTEIN G"/>
    <property type="match status" value="1"/>
</dbReference>
<sequence>MFIAVKRSRFGFTLIELLVVIAIIAILAAILFPVFAKAREKARQISCASNLKQLSIAMLQYTQDNDEMFPLGQPFFTGYDGIGWGGRIHTYLKSAAVYQCPDDATAPIGPGSSTYVSYGFNRSLTFANGSAYPGPTGHIAQLNSPSKTVMLNEVRNCWAAVFPIPGTTYSNINEFYTASLNGVWNAQGNANGSNILYVTGTLGGRARSANSYIDSATLGRHTDGSNFLMCDGHVKWLKGGSVSSGFNAPSSTSDQGFGDDGSAASAAGTDNANYAVTYSAY</sequence>
<dbReference type="SUPFAM" id="SSF54523">
    <property type="entry name" value="Pili subunits"/>
    <property type="match status" value="1"/>
</dbReference>
<dbReference type="RefSeq" id="WP_119320454.1">
    <property type="nucleotide sequence ID" value="NZ_AP025739.1"/>
</dbReference>
<organism evidence="2 3">
    <name type="scientific">Capsulimonas corticalis</name>
    <dbReference type="NCBI Taxonomy" id="2219043"/>
    <lineage>
        <taxon>Bacteria</taxon>
        <taxon>Bacillati</taxon>
        <taxon>Armatimonadota</taxon>
        <taxon>Armatimonadia</taxon>
        <taxon>Capsulimonadales</taxon>
        <taxon>Capsulimonadaceae</taxon>
        <taxon>Capsulimonas</taxon>
    </lineage>
</organism>
<dbReference type="NCBIfam" id="TIGR04294">
    <property type="entry name" value="pre_pil_HX9DG"/>
    <property type="match status" value="1"/>
</dbReference>
<dbReference type="InterPro" id="IPR012902">
    <property type="entry name" value="N_methyl_site"/>
</dbReference>
<dbReference type="InterPro" id="IPR011453">
    <property type="entry name" value="DUF1559"/>
</dbReference>
<dbReference type="Pfam" id="PF07963">
    <property type="entry name" value="N_methyl"/>
    <property type="match status" value="1"/>
</dbReference>
<dbReference type="PRINTS" id="PR00813">
    <property type="entry name" value="BCTERIALGSPG"/>
</dbReference>
<dbReference type="InterPro" id="IPR045584">
    <property type="entry name" value="Pilin-like"/>
</dbReference>
<dbReference type="OrthoDB" id="210622at2"/>
<evidence type="ECO:0000313" key="3">
    <source>
        <dbReference type="Proteomes" id="UP000287394"/>
    </source>
</evidence>
<dbReference type="KEGG" id="ccot:CCAX7_30200"/>
<reference evidence="2 3" key="1">
    <citation type="journal article" date="2019" name="Int. J. Syst. Evol. Microbiol.">
        <title>Capsulimonas corticalis gen. nov., sp. nov., an aerobic capsulated bacterium, of a novel bacterial order, Capsulimonadales ord. nov., of the class Armatimonadia of the phylum Armatimonadetes.</title>
        <authorList>
            <person name="Li J."/>
            <person name="Kudo C."/>
            <person name="Tonouchi A."/>
        </authorList>
    </citation>
    <scope>NUCLEOTIDE SEQUENCE [LARGE SCALE GENOMIC DNA]</scope>
    <source>
        <strain evidence="2 3">AX-7</strain>
    </source>
</reference>
<dbReference type="GO" id="GO:0015628">
    <property type="term" value="P:protein secretion by the type II secretion system"/>
    <property type="evidence" value="ECO:0007669"/>
    <property type="project" value="InterPro"/>
</dbReference>
<dbReference type="EMBL" id="AP025739">
    <property type="protein sequence ID" value="BDI30969.1"/>
    <property type="molecule type" value="Genomic_DNA"/>
</dbReference>
<keyword evidence="1" id="KW-0488">Methylation</keyword>
<evidence type="ECO:0000313" key="2">
    <source>
        <dbReference type="EMBL" id="BDI30969.1"/>
    </source>
</evidence>
<dbReference type="InterPro" id="IPR027558">
    <property type="entry name" value="Pre_pil_HX9DG_C"/>
</dbReference>
<dbReference type="NCBIfam" id="TIGR02532">
    <property type="entry name" value="IV_pilin_GFxxxE"/>
    <property type="match status" value="1"/>
</dbReference>
<name>A0A402CSV3_9BACT</name>
<evidence type="ECO:0000256" key="1">
    <source>
        <dbReference type="ARBA" id="ARBA00022481"/>
    </source>
</evidence>
<dbReference type="Pfam" id="PF07596">
    <property type="entry name" value="SBP_bac_10"/>
    <property type="match status" value="1"/>
</dbReference>
<dbReference type="Proteomes" id="UP000287394">
    <property type="component" value="Chromosome"/>
</dbReference>
<keyword evidence="3" id="KW-1185">Reference proteome</keyword>
<accession>A0A402CSV3</accession>
<dbReference type="Gene3D" id="3.30.700.10">
    <property type="entry name" value="Glycoprotein, Type 4 Pilin"/>
    <property type="match status" value="1"/>
</dbReference>
<protein>
    <submittedName>
        <fullName evidence="2">Uncharacterized protein</fullName>
    </submittedName>
</protein>
<dbReference type="InterPro" id="IPR000983">
    <property type="entry name" value="Bac_GSPG_pilin"/>
</dbReference>
<dbReference type="GO" id="GO:0015627">
    <property type="term" value="C:type II protein secretion system complex"/>
    <property type="evidence" value="ECO:0007669"/>
    <property type="project" value="InterPro"/>
</dbReference>